<dbReference type="GO" id="GO:0015833">
    <property type="term" value="P:peptide transport"/>
    <property type="evidence" value="ECO:0007669"/>
    <property type="project" value="TreeGrafter"/>
</dbReference>
<dbReference type="CDD" id="cd08490">
    <property type="entry name" value="PBP2_NikA_DppA_OppA_like_3"/>
    <property type="match status" value="1"/>
</dbReference>
<sequence length="511" mass="57300">MKKLFFLAIVLVAGLIAFSLYQRDSEPQISRITISGPFEFHGLDLSKNGFIFSRLGVTESLTGIETDGHVIPLLATEWKQSDRGLTWQFKIRDNVKFHDGTPLDAKAVLKTLTFAREKPGVIKQIPVKSMSAEGNTFTLHLSRPYVPLLSVLAHYSLGIVSPTAYDENGQITQLYGTGPYQVQKLTAPHKADVRRFDGYWGTQGEIDEISYLAGHRSESRALMVESGQADMAFSIDPNSRTMFADNPDVSVQSYNLPRTILLKVNNTHPFLSEKQARQAISLALNREAIASSILHAPGSQAYQLFSDAQADWHLKDYQPKQNLDTAKALLYHLGWRRNDKGWLERDGQLFSLTLSTYADRPELPVLATTIQDQLSRIGIMINVNIDNSSVIPLKHHDNSLNMALIARNFGTLGSPLPILFNDFSSPKGSDWGHMNWYSPRIHHLLSMLISGKEPEQEAAMSQEVARILAEELPVIPIAYSQQLVGLRKHISGFRFDPYEIDYHLTELTTDD</sequence>
<dbReference type="GO" id="GO:1904680">
    <property type="term" value="F:peptide transmembrane transporter activity"/>
    <property type="evidence" value="ECO:0007669"/>
    <property type="project" value="TreeGrafter"/>
</dbReference>
<gene>
    <name evidence="2" type="primary">nikA_1</name>
    <name evidence="2" type="ORF">VQ7734_01796</name>
</gene>
<dbReference type="PANTHER" id="PTHR30290:SF83">
    <property type="entry name" value="ABC TRANSPORTER SUBSTRATE-BINDING PROTEIN"/>
    <property type="match status" value="1"/>
</dbReference>
<dbReference type="InterPro" id="IPR030678">
    <property type="entry name" value="Peptide/Ni-bd"/>
</dbReference>
<protein>
    <submittedName>
        <fullName evidence="2">Nickel-binding periplasmic protein</fullName>
    </submittedName>
</protein>
<keyword evidence="3" id="KW-1185">Reference proteome</keyword>
<dbReference type="GO" id="GO:0030288">
    <property type="term" value="C:outer membrane-bounded periplasmic space"/>
    <property type="evidence" value="ECO:0007669"/>
    <property type="project" value="UniProtKB-ARBA"/>
</dbReference>
<proteinExistence type="predicted"/>
<dbReference type="RefSeq" id="WP_073581574.1">
    <property type="nucleotide sequence ID" value="NZ_AP024897.1"/>
</dbReference>
<dbReference type="InterPro" id="IPR000914">
    <property type="entry name" value="SBP_5_dom"/>
</dbReference>
<dbReference type="GO" id="GO:0043190">
    <property type="term" value="C:ATP-binding cassette (ABC) transporter complex"/>
    <property type="evidence" value="ECO:0007669"/>
    <property type="project" value="InterPro"/>
</dbReference>
<evidence type="ECO:0000259" key="1">
    <source>
        <dbReference type="Pfam" id="PF00496"/>
    </source>
</evidence>
<feature type="domain" description="Solute-binding protein family 5" evidence="1">
    <location>
        <begin position="70"/>
        <end position="418"/>
    </location>
</feature>
<accession>A0A1M7YTU2</accession>
<dbReference type="STRING" id="1117707.VQ7734_01796"/>
<dbReference type="SUPFAM" id="SSF53850">
    <property type="entry name" value="Periplasmic binding protein-like II"/>
    <property type="match status" value="1"/>
</dbReference>
<dbReference type="OrthoDB" id="9801912at2"/>
<evidence type="ECO:0000313" key="2">
    <source>
        <dbReference type="EMBL" id="SHO56033.1"/>
    </source>
</evidence>
<dbReference type="Pfam" id="PF00496">
    <property type="entry name" value="SBP_bac_5"/>
    <property type="match status" value="1"/>
</dbReference>
<dbReference type="Gene3D" id="3.10.105.10">
    <property type="entry name" value="Dipeptide-binding Protein, Domain 3"/>
    <property type="match status" value="1"/>
</dbReference>
<dbReference type="InterPro" id="IPR039424">
    <property type="entry name" value="SBP_5"/>
</dbReference>
<evidence type="ECO:0000313" key="3">
    <source>
        <dbReference type="Proteomes" id="UP000184600"/>
    </source>
</evidence>
<reference evidence="3" key="1">
    <citation type="submission" date="2016-12" db="EMBL/GenBank/DDBJ databases">
        <authorList>
            <person name="Rodrigo-Torres L."/>
            <person name="Arahal R.D."/>
            <person name="Lucena T."/>
        </authorList>
    </citation>
    <scope>NUCLEOTIDE SEQUENCE [LARGE SCALE GENOMIC DNA]</scope>
</reference>
<dbReference type="EMBL" id="FRFG01000019">
    <property type="protein sequence ID" value="SHO56033.1"/>
    <property type="molecule type" value="Genomic_DNA"/>
</dbReference>
<dbReference type="Gene3D" id="3.40.190.10">
    <property type="entry name" value="Periplasmic binding protein-like II"/>
    <property type="match status" value="1"/>
</dbReference>
<dbReference type="AlphaFoldDB" id="A0A1M7YTU2"/>
<dbReference type="PIRSF" id="PIRSF002741">
    <property type="entry name" value="MppA"/>
    <property type="match status" value="1"/>
</dbReference>
<dbReference type="Proteomes" id="UP000184600">
    <property type="component" value="Unassembled WGS sequence"/>
</dbReference>
<organism evidence="2 3">
    <name type="scientific">Vibrio quintilis</name>
    <dbReference type="NCBI Taxonomy" id="1117707"/>
    <lineage>
        <taxon>Bacteria</taxon>
        <taxon>Pseudomonadati</taxon>
        <taxon>Pseudomonadota</taxon>
        <taxon>Gammaproteobacteria</taxon>
        <taxon>Vibrionales</taxon>
        <taxon>Vibrionaceae</taxon>
        <taxon>Vibrio</taxon>
    </lineage>
</organism>
<name>A0A1M7YTU2_9VIBR</name>
<dbReference type="PANTHER" id="PTHR30290">
    <property type="entry name" value="PERIPLASMIC BINDING COMPONENT OF ABC TRANSPORTER"/>
    <property type="match status" value="1"/>
</dbReference>